<dbReference type="GO" id="GO:0003678">
    <property type="term" value="F:DNA helicase activity"/>
    <property type="evidence" value="ECO:0007669"/>
    <property type="project" value="TreeGrafter"/>
</dbReference>
<keyword evidence="3" id="KW-0347">Helicase</keyword>
<evidence type="ECO:0000313" key="9">
    <source>
        <dbReference type="Proteomes" id="UP001374535"/>
    </source>
</evidence>
<dbReference type="GO" id="GO:0016787">
    <property type="term" value="F:hydrolase activity"/>
    <property type="evidence" value="ECO:0007669"/>
    <property type="project" value="UniProtKB-KW"/>
</dbReference>
<keyword evidence="2" id="KW-0378">Hydrolase</keyword>
<evidence type="ECO:0000256" key="2">
    <source>
        <dbReference type="ARBA" id="ARBA00022801"/>
    </source>
</evidence>
<keyword evidence="1" id="KW-0227">DNA damage</keyword>
<evidence type="ECO:0000313" key="8">
    <source>
        <dbReference type="EMBL" id="WVZ11526.1"/>
    </source>
</evidence>
<organism evidence="8 9">
    <name type="scientific">Vigna mungo</name>
    <name type="common">Black gram</name>
    <name type="synonym">Phaseolus mungo</name>
    <dbReference type="NCBI Taxonomy" id="3915"/>
    <lineage>
        <taxon>Eukaryota</taxon>
        <taxon>Viridiplantae</taxon>
        <taxon>Streptophyta</taxon>
        <taxon>Embryophyta</taxon>
        <taxon>Tracheophyta</taxon>
        <taxon>Spermatophyta</taxon>
        <taxon>Magnoliopsida</taxon>
        <taxon>eudicotyledons</taxon>
        <taxon>Gunneridae</taxon>
        <taxon>Pentapetalae</taxon>
        <taxon>rosids</taxon>
        <taxon>fabids</taxon>
        <taxon>Fabales</taxon>
        <taxon>Fabaceae</taxon>
        <taxon>Papilionoideae</taxon>
        <taxon>50 kb inversion clade</taxon>
        <taxon>NPAAA clade</taxon>
        <taxon>indigoferoid/millettioid clade</taxon>
        <taxon>Phaseoleae</taxon>
        <taxon>Vigna</taxon>
    </lineage>
</organism>
<dbReference type="SUPFAM" id="SSF50249">
    <property type="entry name" value="Nucleic acid-binding proteins"/>
    <property type="match status" value="1"/>
</dbReference>
<name>A0AAQ3NME7_VIGMU</name>
<dbReference type="Proteomes" id="UP001374535">
    <property type="component" value="Chromosome 5"/>
</dbReference>
<evidence type="ECO:0000259" key="7">
    <source>
        <dbReference type="PROSITE" id="PS51192"/>
    </source>
</evidence>
<dbReference type="PANTHER" id="PTHR47964:SF1">
    <property type="entry name" value="ATP-DEPENDENT DNA HELICASE HOMOLOG RECG, CHLOROPLASTIC"/>
    <property type="match status" value="1"/>
</dbReference>
<dbReference type="InterPro" id="IPR027417">
    <property type="entry name" value="P-loop_NTPase"/>
</dbReference>
<reference evidence="8 9" key="1">
    <citation type="journal article" date="2023" name="Life. Sci Alliance">
        <title>Evolutionary insights into 3D genome organization and epigenetic landscape of Vigna mungo.</title>
        <authorList>
            <person name="Junaid A."/>
            <person name="Singh B."/>
            <person name="Bhatia S."/>
        </authorList>
    </citation>
    <scope>NUCLEOTIDE SEQUENCE [LARGE SCALE GENOMIC DNA]</scope>
    <source>
        <strain evidence="8">Urdbean</strain>
    </source>
</reference>
<dbReference type="GO" id="GO:0003677">
    <property type="term" value="F:DNA binding"/>
    <property type="evidence" value="ECO:0007669"/>
    <property type="project" value="UniProtKB-KW"/>
</dbReference>
<evidence type="ECO:0000256" key="5">
    <source>
        <dbReference type="ARBA" id="ARBA00023204"/>
    </source>
</evidence>
<dbReference type="GO" id="GO:0006281">
    <property type="term" value="P:DNA repair"/>
    <property type="evidence" value="ECO:0007669"/>
    <property type="project" value="UniProtKB-KW"/>
</dbReference>
<dbReference type="Pfam" id="PF00270">
    <property type="entry name" value="DEAD"/>
    <property type="match status" value="1"/>
</dbReference>
<keyword evidence="3" id="KW-0067">ATP-binding</keyword>
<feature type="domain" description="Helicase ATP-binding" evidence="7">
    <location>
        <begin position="599"/>
        <end position="788"/>
    </location>
</feature>
<dbReference type="PANTHER" id="PTHR47964">
    <property type="entry name" value="ATP-DEPENDENT DNA HELICASE HOMOLOG RECG, CHLOROPLASTIC"/>
    <property type="match status" value="1"/>
</dbReference>
<evidence type="ECO:0000256" key="6">
    <source>
        <dbReference type="SAM" id="SignalP"/>
    </source>
</evidence>
<feature type="chain" id="PRO_5042846842" description="Helicase ATP-binding domain-containing protein" evidence="6">
    <location>
        <begin position="34"/>
        <end position="815"/>
    </location>
</feature>
<keyword evidence="9" id="KW-1185">Reference proteome</keyword>
<dbReference type="EMBL" id="CP144696">
    <property type="protein sequence ID" value="WVZ11526.1"/>
    <property type="molecule type" value="Genomic_DNA"/>
</dbReference>
<dbReference type="PROSITE" id="PS51192">
    <property type="entry name" value="HELICASE_ATP_BIND_1"/>
    <property type="match status" value="1"/>
</dbReference>
<feature type="non-terminal residue" evidence="8">
    <location>
        <position position="1"/>
    </location>
</feature>
<dbReference type="Gene3D" id="3.40.50.300">
    <property type="entry name" value="P-loop containing nucleotide triphosphate hydrolases"/>
    <property type="match status" value="1"/>
</dbReference>
<dbReference type="AlphaFoldDB" id="A0AAQ3NME7"/>
<evidence type="ECO:0000256" key="3">
    <source>
        <dbReference type="ARBA" id="ARBA00022806"/>
    </source>
</evidence>
<evidence type="ECO:0000256" key="1">
    <source>
        <dbReference type="ARBA" id="ARBA00022763"/>
    </source>
</evidence>
<proteinExistence type="predicted"/>
<keyword evidence="6" id="KW-0732">Signal</keyword>
<keyword evidence="3" id="KW-0547">Nucleotide-binding</keyword>
<dbReference type="SUPFAM" id="SSF52540">
    <property type="entry name" value="P-loop containing nucleoside triphosphate hydrolases"/>
    <property type="match status" value="1"/>
</dbReference>
<dbReference type="InterPro" id="IPR047112">
    <property type="entry name" value="RecG/Mfd"/>
</dbReference>
<sequence length="815" mass="91876">VRRWTRRLQQHRNGNFLHFLSLIFLFLKSPITACVQCICGKQIATVVVSQGTFLNRKMRYCNFLPWKMCYRLKHKFAEKKFVQRVGSCSKLRKKVIAVMDYNLSDLIGNGSDEMKSEMSPKDALDDVDISLICKRFPSITLGSAARVDLFDGTTSCSETMNSFTTENIENCFSNSSEARWVQSALSEEWPSLYVKHSSVSSSTSGKDNSFPSLLPDLMSSIQEKNSDQITREDCQMKVGMESQPNPTLRELFLDKSINCIPGLSKRHYRKLEDCGFHTLRKLLLHFPRSYANMQNGHAKIDDGEYLIFVGKVLSSRGVKANYSLSFLEVVVGCEIAESECGFEHVTTDAIGVQERTIYLHLKKFFRGSRFTFKAFLQRLAEKYQEGDIVCVSGKDPWALENWGWGENDLEVGNSDTARVMGTLGMLIWELGGILGPALHGDMPRSCSNTLVNLVRTMRAKDHYEMREYNIDVLEDVKDLSFFAKERPYPIYPSKGGLNPIFLRDTIARALQALPVNVDPIPKGITEQFGLPSLHDAYFGIHKPKDVSEADLARKRLIFDAFFYLQLGRLFQMLESLGTQIEKDGLLDKYKRPENNALGTEEWSSLTKRVIEGDVGCGKTVVAFLACMEVIGSGYQAAFMVPTELLAIQHYDRLLKLLEKLDDGMCKPTVALLTGSTSLKQSRMIRKGIQTGEISMVIGTHSLIAESVEFLALRIAVVDEQHRFGVIQRGRFNSKLYYASSNSNMEEAITDDSSKIDAYMAPHVLAMSATPIPRTLALALYGDMSLTQSPCTIIIGFIFLWEMEIMEQLLKVLLLQ</sequence>
<feature type="signal peptide" evidence="6">
    <location>
        <begin position="1"/>
        <end position="33"/>
    </location>
</feature>
<dbReference type="InterPro" id="IPR011545">
    <property type="entry name" value="DEAD/DEAH_box_helicase_dom"/>
</dbReference>
<accession>A0AAQ3NME7</accession>
<dbReference type="SMART" id="SM00487">
    <property type="entry name" value="DEXDc"/>
    <property type="match status" value="1"/>
</dbReference>
<dbReference type="GO" id="GO:0005524">
    <property type="term" value="F:ATP binding"/>
    <property type="evidence" value="ECO:0007669"/>
    <property type="project" value="InterPro"/>
</dbReference>
<dbReference type="InterPro" id="IPR012340">
    <property type="entry name" value="NA-bd_OB-fold"/>
</dbReference>
<gene>
    <name evidence="8" type="ORF">V8G54_016056</name>
</gene>
<evidence type="ECO:0000256" key="4">
    <source>
        <dbReference type="ARBA" id="ARBA00023125"/>
    </source>
</evidence>
<dbReference type="InterPro" id="IPR014001">
    <property type="entry name" value="Helicase_ATP-bd"/>
</dbReference>
<keyword evidence="5" id="KW-0234">DNA repair</keyword>
<protein>
    <recommendedName>
        <fullName evidence="7">Helicase ATP-binding domain-containing protein</fullName>
    </recommendedName>
</protein>
<keyword evidence="4" id="KW-0238">DNA-binding</keyword>